<feature type="compositionally biased region" description="Basic and acidic residues" evidence="1">
    <location>
        <begin position="812"/>
        <end position="826"/>
    </location>
</feature>
<feature type="non-terminal residue" evidence="2">
    <location>
        <position position="937"/>
    </location>
</feature>
<accession>A0A9P8E6R0</accession>
<feature type="compositionally biased region" description="Basic residues" evidence="1">
    <location>
        <begin position="605"/>
        <end position="620"/>
    </location>
</feature>
<sequence>MDSSAALVSGDEWPPQTPLFGKLGDYFDRPGWWGEGAETLKAFFNENTPQEDTTDQRLEDLLDLLESLRVCEEPSRPNNAGVDLSDLSACQQEPKHDLRHHEDHAIEPSSNDVQLQAEPVSLSDNSFPTANPVHAESVENGVAPAITNDTQNPRSPPEDSVFVKQFPILDTNALGDAINTSSPLFTGTTTSTRQTSPRLDSSTRASSIFADVAVSFNSSVEDEIATPSLSEASKLGSFVSDATVNHQADLPPEITKENNDNAVTDSTASAEEGITSILLDHMHDRASNEQSATTKEITTVSENDPTGLQAIKDEISDEYELPKDVDSSMLAQEDDVSVVHDPSAAATSFFPPNPYSDDPYDSSVYTAQIQPTASNENYEHIDDMSADSTLTSLASGDGQTSLNTVQLQSTVHKEELNDLNHENIDNSSADSTLTSLASGDGQLPGSQPVNQVNVRERYTPSPPPISPLTPPPNLADATYTNADVVDMAGSEDRGKNAPSAILSTVDQDVTILSDAAIKQAGVDPLQGPRALDTVDEVVDKLADDNCVDGTKTSSDSLTLVNAKRKQEQPHADEPAQKKRFLPTTEDGHQQETNTETVPASEKKTGKGKSKKAAQKGKNKATLRPAQRDSPDELGPTSPDELADSFPSNPFNLNRGSQELGKTNLPPLRKLIGIQRATRGGVVRKELAGLLAASPPRTAAEKEKSDVGGRLRSGSRTPAPASAAGIVPDAQTAIAAETDETDETNTPAQPKRNRLPGAHPLSALELRELGDAPILESRTRTRTTTVEPAPDPATQDLAKPAPKRTKAAISNAEVERLGTVEITESRTRSSTAEPTPVPTPVPTSAKRAKKPVVRAAEQNGAKPSPFALALKSKGTPSASRKRAPPKKKAVASGQKKETAVAKQTKVTAKRKRENDDDKVGRGATRASKRVAGEEPGGQ</sequence>
<evidence type="ECO:0000313" key="2">
    <source>
        <dbReference type="EMBL" id="KAG9682745.1"/>
    </source>
</evidence>
<evidence type="ECO:0000313" key="3">
    <source>
        <dbReference type="Proteomes" id="UP000779574"/>
    </source>
</evidence>
<protein>
    <submittedName>
        <fullName evidence="2">Uncharacterized protein</fullName>
    </submittedName>
</protein>
<dbReference type="AlphaFoldDB" id="A0A9P8E6R0"/>
<feature type="compositionally biased region" description="Basic and acidic residues" evidence="1">
    <location>
        <begin position="564"/>
        <end position="576"/>
    </location>
</feature>
<comment type="caution">
    <text evidence="2">The sequence shown here is derived from an EMBL/GenBank/DDBJ whole genome shotgun (WGS) entry which is preliminary data.</text>
</comment>
<feature type="compositionally biased region" description="Basic and acidic residues" evidence="1">
    <location>
        <begin position="698"/>
        <end position="708"/>
    </location>
</feature>
<dbReference type="EMBL" id="JAHFXF010000768">
    <property type="protein sequence ID" value="KAG9682745.1"/>
    <property type="molecule type" value="Genomic_DNA"/>
</dbReference>
<feature type="compositionally biased region" description="Polar residues" evidence="1">
    <location>
        <begin position="645"/>
        <end position="660"/>
    </location>
</feature>
<proteinExistence type="predicted"/>
<reference evidence="2" key="1">
    <citation type="journal article" date="2021" name="J Fungi (Basel)">
        <title>Virulence traits and population genomics of the black yeast Aureobasidium melanogenum.</title>
        <authorList>
            <person name="Cernosa A."/>
            <person name="Sun X."/>
            <person name="Gostincar C."/>
            <person name="Fang C."/>
            <person name="Gunde-Cimerman N."/>
            <person name="Song Z."/>
        </authorList>
    </citation>
    <scope>NUCLEOTIDE SEQUENCE</scope>
    <source>
        <strain evidence="2">EXF-9911</strain>
    </source>
</reference>
<feature type="region of interest" description="Disordered" evidence="1">
    <location>
        <begin position="289"/>
        <end position="308"/>
    </location>
</feature>
<evidence type="ECO:0000256" key="1">
    <source>
        <dbReference type="SAM" id="MobiDB-lite"/>
    </source>
</evidence>
<feature type="region of interest" description="Disordered" evidence="1">
    <location>
        <begin position="417"/>
        <end position="477"/>
    </location>
</feature>
<organism evidence="2 3">
    <name type="scientific">Aureobasidium melanogenum</name>
    <name type="common">Aureobasidium pullulans var. melanogenum</name>
    <dbReference type="NCBI Taxonomy" id="46634"/>
    <lineage>
        <taxon>Eukaryota</taxon>
        <taxon>Fungi</taxon>
        <taxon>Dikarya</taxon>
        <taxon>Ascomycota</taxon>
        <taxon>Pezizomycotina</taxon>
        <taxon>Dothideomycetes</taxon>
        <taxon>Dothideomycetidae</taxon>
        <taxon>Dothideales</taxon>
        <taxon>Saccotheciaceae</taxon>
        <taxon>Aureobasidium</taxon>
    </lineage>
</organism>
<reference evidence="2" key="2">
    <citation type="submission" date="2021-08" db="EMBL/GenBank/DDBJ databases">
        <authorList>
            <person name="Gostincar C."/>
            <person name="Sun X."/>
            <person name="Song Z."/>
            <person name="Gunde-Cimerman N."/>
        </authorList>
    </citation>
    <scope>NUCLEOTIDE SEQUENCE</scope>
    <source>
        <strain evidence="2">EXF-9911</strain>
    </source>
</reference>
<feature type="compositionally biased region" description="Basic residues" evidence="1">
    <location>
        <begin position="878"/>
        <end position="888"/>
    </location>
</feature>
<dbReference type="Proteomes" id="UP000779574">
    <property type="component" value="Unassembled WGS sequence"/>
</dbReference>
<dbReference type="OrthoDB" id="3927810at2759"/>
<feature type="compositionally biased region" description="Polar residues" evidence="1">
    <location>
        <begin position="444"/>
        <end position="453"/>
    </location>
</feature>
<feature type="region of interest" description="Disordered" evidence="1">
    <location>
        <begin position="545"/>
        <end position="663"/>
    </location>
</feature>
<feature type="region of interest" description="Disordered" evidence="1">
    <location>
        <begin position="690"/>
        <end position="937"/>
    </location>
</feature>
<name>A0A9P8E6R0_AURME</name>
<feature type="compositionally biased region" description="Low complexity" evidence="1">
    <location>
        <begin position="425"/>
        <end position="438"/>
    </location>
</feature>
<feature type="compositionally biased region" description="Pro residues" evidence="1">
    <location>
        <begin position="460"/>
        <end position="473"/>
    </location>
</feature>
<feature type="compositionally biased region" description="Polar residues" evidence="1">
    <location>
        <begin position="289"/>
        <end position="306"/>
    </location>
</feature>
<gene>
    <name evidence="2" type="ORF">KCU76_g13585</name>
</gene>
<feature type="compositionally biased region" description="Polar residues" evidence="1">
    <location>
        <begin position="550"/>
        <end position="559"/>
    </location>
</feature>